<comment type="caution">
    <text evidence="1">The sequence shown here is derived from an EMBL/GenBank/DDBJ whole genome shotgun (WGS) entry which is preliminary data.</text>
</comment>
<protein>
    <submittedName>
        <fullName evidence="1">Uncharacterized protein</fullName>
    </submittedName>
</protein>
<organism evidence="1 2">
    <name type="scientific">Psychrosphaera aquimarina</name>
    <dbReference type="NCBI Taxonomy" id="2044854"/>
    <lineage>
        <taxon>Bacteria</taxon>
        <taxon>Pseudomonadati</taxon>
        <taxon>Pseudomonadota</taxon>
        <taxon>Gammaproteobacteria</taxon>
        <taxon>Alteromonadales</taxon>
        <taxon>Pseudoalteromonadaceae</taxon>
        <taxon>Psychrosphaera</taxon>
    </lineage>
</organism>
<dbReference type="RefSeq" id="WP_315945510.1">
    <property type="nucleotide sequence ID" value="NZ_JAWCUA010000001.1"/>
</dbReference>
<accession>A0ABU3QWB7</accession>
<proteinExistence type="predicted"/>
<evidence type="ECO:0000313" key="1">
    <source>
        <dbReference type="EMBL" id="MDU0111584.1"/>
    </source>
</evidence>
<evidence type="ECO:0000313" key="2">
    <source>
        <dbReference type="Proteomes" id="UP001257914"/>
    </source>
</evidence>
<gene>
    <name evidence="1" type="ORF">RT723_00880</name>
</gene>
<reference evidence="1 2" key="1">
    <citation type="submission" date="2023-10" db="EMBL/GenBank/DDBJ databases">
        <title>Psychrosphaera aquimaarina strain SW33 isolated from seawater.</title>
        <authorList>
            <person name="Bayburt H."/>
            <person name="Kim J.M."/>
            <person name="Choi B.J."/>
            <person name="Jeon C.O."/>
        </authorList>
    </citation>
    <scope>NUCLEOTIDE SEQUENCE [LARGE SCALE GENOMIC DNA]</scope>
    <source>
        <strain evidence="1 2">KCTC 52743</strain>
    </source>
</reference>
<sequence>MSSSLFLKKLLNLTNEEYTLFSKVVNKAQWDSFDELIALFPEDNTDLTEIRRKIKDYIDTPS</sequence>
<name>A0ABU3QWB7_9GAMM</name>
<dbReference type="Proteomes" id="UP001257914">
    <property type="component" value="Unassembled WGS sequence"/>
</dbReference>
<dbReference type="EMBL" id="JAWCUA010000001">
    <property type="protein sequence ID" value="MDU0111584.1"/>
    <property type="molecule type" value="Genomic_DNA"/>
</dbReference>
<keyword evidence="2" id="KW-1185">Reference proteome</keyword>